<evidence type="ECO:0000256" key="3">
    <source>
        <dbReference type="ARBA" id="ARBA00004964"/>
    </source>
</evidence>
<evidence type="ECO:0000256" key="5">
    <source>
        <dbReference type="ARBA" id="ARBA00022676"/>
    </source>
</evidence>
<dbReference type="GO" id="GO:0004373">
    <property type="term" value="F:alpha-1,4-glucan glucosyltransferase (UDP-glucose donor) activity"/>
    <property type="evidence" value="ECO:0007669"/>
    <property type="project" value="InterPro"/>
</dbReference>
<dbReference type="GO" id="GO:0009011">
    <property type="term" value="F:alpha-1,4-glucan glucosyltransferase (ADP-glucose donor) activity"/>
    <property type="evidence" value="ECO:0007669"/>
    <property type="project" value="UniProtKB-UniRule"/>
</dbReference>
<dbReference type="RefSeq" id="WP_085836525.1">
    <property type="nucleotide sequence ID" value="NZ_FWFS01000006.1"/>
</dbReference>
<reference evidence="11 12" key="1">
    <citation type="submission" date="2017-03" db="EMBL/GenBank/DDBJ databases">
        <authorList>
            <person name="Afonso C.L."/>
            <person name="Miller P.J."/>
            <person name="Scott M.A."/>
            <person name="Spackman E."/>
            <person name="Goraichik I."/>
            <person name="Dimitrov K.M."/>
            <person name="Suarez D.L."/>
            <person name="Swayne D.E."/>
        </authorList>
    </citation>
    <scope>NUCLEOTIDE SEQUENCE [LARGE SCALE GENOMIC DNA]</scope>
    <source>
        <strain evidence="11 12">CECT 8620</strain>
    </source>
</reference>
<dbReference type="Pfam" id="PF00534">
    <property type="entry name" value="Glycos_transf_1"/>
    <property type="match status" value="1"/>
</dbReference>
<name>A0A1Y5SNP6_9RHOB</name>
<organism evidence="11 12">
    <name type="scientific">Aquimixticola soesokkakensis</name>
    <dbReference type="NCBI Taxonomy" id="1519096"/>
    <lineage>
        <taxon>Bacteria</taxon>
        <taxon>Pseudomonadati</taxon>
        <taxon>Pseudomonadota</taxon>
        <taxon>Alphaproteobacteria</taxon>
        <taxon>Rhodobacterales</taxon>
        <taxon>Paracoccaceae</taxon>
        <taxon>Aquimixticola</taxon>
    </lineage>
</organism>
<dbReference type="EMBL" id="FWFS01000006">
    <property type="protein sequence ID" value="SLN44905.1"/>
    <property type="molecule type" value="Genomic_DNA"/>
</dbReference>
<dbReference type="Gene3D" id="3.40.50.2000">
    <property type="entry name" value="Glycogen Phosphorylase B"/>
    <property type="match status" value="2"/>
</dbReference>
<evidence type="ECO:0000313" key="11">
    <source>
        <dbReference type="EMBL" id="SLN44905.1"/>
    </source>
</evidence>
<keyword evidence="12" id="KW-1185">Reference proteome</keyword>
<dbReference type="AlphaFoldDB" id="A0A1Y5SNP6"/>
<feature type="domain" description="Glycosyl transferase family 1" evidence="9">
    <location>
        <begin position="297"/>
        <end position="448"/>
    </location>
</feature>
<dbReference type="Pfam" id="PF08323">
    <property type="entry name" value="Glyco_transf_5"/>
    <property type="match status" value="1"/>
</dbReference>
<dbReference type="InterPro" id="IPR011835">
    <property type="entry name" value="GS/SS"/>
</dbReference>
<accession>A0A1Y5SNP6</accession>
<dbReference type="GO" id="GO:0005829">
    <property type="term" value="C:cytosol"/>
    <property type="evidence" value="ECO:0007669"/>
    <property type="project" value="TreeGrafter"/>
</dbReference>
<dbReference type="Proteomes" id="UP000193862">
    <property type="component" value="Unassembled WGS sequence"/>
</dbReference>
<dbReference type="UniPathway" id="UPA00164"/>
<sequence>MLDILSVTSECVPLIKTGGLADVAGALPKALGTLGHRMRTLLPAYPGLVAKLTDTRVVWSDPDLFGGPAQVIFGTVASEASGGEGTGATEILLLQAPHLFDRAGGPYLDLDGVDFADNPERFAALSWVGAQIAMHGTSDGWRPRLVHCHDWQAALVPSYLKFAGHGHIPTILTIHNMAFQGLAPADRTEALRLPWHEFHADSFEYFGQISALKAGLKHAWKLTTVSPTYAGELMRPEFGMGMDGIIRDRSTDMVGILNGIDLDLWNPQTCDTPYGLRTLKKKANARRALAARFGIHAHDAPLAIVVSRLSHQKGLDLLAECLPEFIEQGGAVAVLGTGDKALEQAFRDLGNRYPGRVGVEIDYDEELSHLMFAGGDAVLIPSRFEPCGLTQLYGLRFGTLPLVAATGGLADTVIDANPAALAMGVATGFTFHPTEPIALSFALERLLMLFAQPDLWTQMQRNAMKQPVGWDTSAAAYIALYESLTSEAAP</sequence>
<dbReference type="NCBIfam" id="TIGR02095">
    <property type="entry name" value="glgA"/>
    <property type="match status" value="1"/>
</dbReference>
<evidence type="ECO:0000256" key="1">
    <source>
        <dbReference type="ARBA" id="ARBA00001478"/>
    </source>
</evidence>
<gene>
    <name evidence="11" type="primary">glgA1</name>
    <name evidence="8" type="synonym">glgA</name>
    <name evidence="11" type="ORF">AQS8620_01826</name>
</gene>
<comment type="function">
    <text evidence="2 8">Synthesizes alpha-1,4-glucan chains using ADP-glucose.</text>
</comment>
<evidence type="ECO:0000256" key="2">
    <source>
        <dbReference type="ARBA" id="ARBA00002764"/>
    </source>
</evidence>
<feature type="domain" description="Starch synthase catalytic" evidence="10">
    <location>
        <begin position="4"/>
        <end position="247"/>
    </location>
</feature>
<evidence type="ECO:0000259" key="9">
    <source>
        <dbReference type="Pfam" id="PF00534"/>
    </source>
</evidence>
<proteinExistence type="inferred from homology"/>
<dbReference type="HAMAP" id="MF_00484">
    <property type="entry name" value="Glycogen_synth"/>
    <property type="match status" value="1"/>
</dbReference>
<dbReference type="SUPFAM" id="SSF53756">
    <property type="entry name" value="UDP-Glycosyltransferase/glycogen phosphorylase"/>
    <property type="match status" value="1"/>
</dbReference>
<dbReference type="CDD" id="cd03791">
    <property type="entry name" value="GT5_Glycogen_synthase_DULL1-like"/>
    <property type="match status" value="1"/>
</dbReference>
<comment type="catalytic activity">
    <reaction evidence="1 8">
        <text>[(1-&gt;4)-alpha-D-glucosyl](n) + ADP-alpha-D-glucose = [(1-&gt;4)-alpha-D-glucosyl](n+1) + ADP + H(+)</text>
        <dbReference type="Rhea" id="RHEA:18189"/>
        <dbReference type="Rhea" id="RHEA-COMP:9584"/>
        <dbReference type="Rhea" id="RHEA-COMP:9587"/>
        <dbReference type="ChEBI" id="CHEBI:15378"/>
        <dbReference type="ChEBI" id="CHEBI:15444"/>
        <dbReference type="ChEBI" id="CHEBI:57498"/>
        <dbReference type="ChEBI" id="CHEBI:456216"/>
        <dbReference type="EC" id="2.4.1.21"/>
    </reaction>
</comment>
<comment type="similarity">
    <text evidence="4 8">Belongs to the glycosyltransferase 1 family. Bacterial/plant glycogen synthase subfamily.</text>
</comment>
<evidence type="ECO:0000256" key="4">
    <source>
        <dbReference type="ARBA" id="ARBA00010281"/>
    </source>
</evidence>
<evidence type="ECO:0000259" key="10">
    <source>
        <dbReference type="Pfam" id="PF08323"/>
    </source>
</evidence>
<evidence type="ECO:0000256" key="8">
    <source>
        <dbReference type="HAMAP-Rule" id="MF_00484"/>
    </source>
</evidence>
<keyword evidence="6 8" id="KW-0808">Transferase</keyword>
<dbReference type="InterPro" id="IPR001296">
    <property type="entry name" value="Glyco_trans_1"/>
</dbReference>
<dbReference type="PANTHER" id="PTHR45825:SF11">
    <property type="entry name" value="ALPHA AMYLASE DOMAIN-CONTAINING PROTEIN"/>
    <property type="match status" value="1"/>
</dbReference>
<evidence type="ECO:0000256" key="6">
    <source>
        <dbReference type="ARBA" id="ARBA00022679"/>
    </source>
</evidence>
<keyword evidence="5 8" id="KW-0328">Glycosyltransferase</keyword>
<dbReference type="InterPro" id="IPR013534">
    <property type="entry name" value="Starch_synth_cat_dom"/>
</dbReference>
<protein>
    <recommendedName>
        <fullName evidence="8">Glycogen synthase</fullName>
        <ecNumber evidence="8">2.4.1.21</ecNumber>
    </recommendedName>
    <alternativeName>
        <fullName evidence="8">Starch [bacterial glycogen] synthase</fullName>
    </alternativeName>
</protein>
<dbReference type="OrthoDB" id="9808590at2"/>
<feature type="binding site" evidence="8">
    <location>
        <position position="16"/>
    </location>
    <ligand>
        <name>ADP-alpha-D-glucose</name>
        <dbReference type="ChEBI" id="CHEBI:57498"/>
    </ligand>
</feature>
<keyword evidence="7 8" id="KW-0320">Glycogen biosynthesis</keyword>
<comment type="pathway">
    <text evidence="3 8">Glycan biosynthesis; glycogen biosynthesis.</text>
</comment>
<dbReference type="PANTHER" id="PTHR45825">
    <property type="entry name" value="GRANULE-BOUND STARCH SYNTHASE 1, CHLOROPLASTIC/AMYLOPLASTIC"/>
    <property type="match status" value="1"/>
</dbReference>
<evidence type="ECO:0000313" key="12">
    <source>
        <dbReference type="Proteomes" id="UP000193862"/>
    </source>
</evidence>
<dbReference type="GO" id="GO:0005978">
    <property type="term" value="P:glycogen biosynthetic process"/>
    <property type="evidence" value="ECO:0007669"/>
    <property type="project" value="UniProtKB-UniRule"/>
</dbReference>
<evidence type="ECO:0000256" key="7">
    <source>
        <dbReference type="ARBA" id="ARBA00023056"/>
    </source>
</evidence>
<dbReference type="EC" id="2.4.1.21" evidence="8"/>
<dbReference type="NCBIfam" id="NF001899">
    <property type="entry name" value="PRK00654.1-2"/>
    <property type="match status" value="1"/>
</dbReference>